<reference evidence="2 3" key="1">
    <citation type="journal article" date="2019" name="Int. J. Syst. Evol. Microbiol.">
        <title>The Global Catalogue of Microorganisms (GCM) 10K type strain sequencing project: providing services to taxonomists for standard genome sequencing and annotation.</title>
        <authorList>
            <consortium name="The Broad Institute Genomics Platform"/>
            <consortium name="The Broad Institute Genome Sequencing Center for Infectious Disease"/>
            <person name="Wu L."/>
            <person name="Ma J."/>
        </authorList>
    </citation>
    <scope>NUCLEOTIDE SEQUENCE [LARGE SCALE GENOMIC DNA]</scope>
    <source>
        <strain evidence="2 3">DT55</strain>
    </source>
</reference>
<evidence type="ECO:0000313" key="3">
    <source>
        <dbReference type="Proteomes" id="UP001596388"/>
    </source>
</evidence>
<accession>A0ABD5X2E4</accession>
<organism evidence="2 3">
    <name type="scientific">Halobaculum marinum</name>
    <dbReference type="NCBI Taxonomy" id="3031996"/>
    <lineage>
        <taxon>Archaea</taxon>
        <taxon>Methanobacteriati</taxon>
        <taxon>Methanobacteriota</taxon>
        <taxon>Stenosarchaea group</taxon>
        <taxon>Halobacteria</taxon>
        <taxon>Halobacteriales</taxon>
        <taxon>Haloferacaceae</taxon>
        <taxon>Halobaculum</taxon>
    </lineage>
</organism>
<name>A0ABD5X2E4_9EURY</name>
<proteinExistence type="predicted"/>
<dbReference type="AlphaFoldDB" id="A0ABD5X2E4"/>
<feature type="transmembrane region" description="Helical" evidence="1">
    <location>
        <begin position="41"/>
        <end position="57"/>
    </location>
</feature>
<dbReference type="Proteomes" id="UP001596388">
    <property type="component" value="Unassembled WGS sequence"/>
</dbReference>
<keyword evidence="3" id="KW-1185">Reference proteome</keyword>
<gene>
    <name evidence="2" type="ORF">ACFQKD_10435</name>
</gene>
<sequence length="63" mass="6417">MFRSETRVAAFASLAALLAVFAALTAHRVVAIGLPSGVQSAIVWSGAAAVVAVCAARRQADTF</sequence>
<evidence type="ECO:0000313" key="2">
    <source>
        <dbReference type="EMBL" id="MFC7097722.1"/>
    </source>
</evidence>
<dbReference type="GeneID" id="79271368"/>
<dbReference type="EMBL" id="JBHTAG010000003">
    <property type="protein sequence ID" value="MFC7097722.1"/>
    <property type="molecule type" value="Genomic_DNA"/>
</dbReference>
<dbReference type="RefSeq" id="WP_276237784.1">
    <property type="nucleotide sequence ID" value="NZ_CP119989.1"/>
</dbReference>
<evidence type="ECO:0000256" key="1">
    <source>
        <dbReference type="SAM" id="Phobius"/>
    </source>
</evidence>
<keyword evidence="1" id="KW-0812">Transmembrane</keyword>
<keyword evidence="1" id="KW-0472">Membrane</keyword>
<protein>
    <submittedName>
        <fullName evidence="2">Uncharacterized protein</fullName>
    </submittedName>
</protein>
<comment type="caution">
    <text evidence="2">The sequence shown here is derived from an EMBL/GenBank/DDBJ whole genome shotgun (WGS) entry which is preliminary data.</text>
</comment>
<keyword evidence="1" id="KW-1133">Transmembrane helix</keyword>